<evidence type="ECO:0000313" key="7">
    <source>
        <dbReference type="EMBL" id="KAF2896853.1"/>
    </source>
</evidence>
<gene>
    <name evidence="7" type="ORF">ILUMI_09322</name>
</gene>
<comment type="subcellular location">
    <subcellularLocation>
        <location evidence="1">Secreted</location>
    </subcellularLocation>
</comment>
<feature type="signal peptide" evidence="6">
    <location>
        <begin position="1"/>
        <end position="20"/>
    </location>
</feature>
<dbReference type="GO" id="GO:0005576">
    <property type="term" value="C:extracellular region"/>
    <property type="evidence" value="ECO:0007669"/>
    <property type="project" value="UniProtKB-SubCell"/>
</dbReference>
<keyword evidence="6" id="KW-0732">Signal</keyword>
<dbReference type="EMBL" id="VTPC01004702">
    <property type="protein sequence ID" value="KAF2896853.1"/>
    <property type="molecule type" value="Genomic_DNA"/>
</dbReference>
<dbReference type="InterPro" id="IPR036201">
    <property type="entry name" value="Pacifastin_dom_sf"/>
</dbReference>
<comment type="similarity">
    <text evidence="5">Belongs to the protease inhibitor I19 family.</text>
</comment>
<protein>
    <recommendedName>
        <fullName evidence="9">Pacifastin domain-containing protein</fullName>
    </recommendedName>
</protein>
<evidence type="ECO:0000256" key="1">
    <source>
        <dbReference type="ARBA" id="ARBA00004613"/>
    </source>
</evidence>
<sequence>MKSIILCALIFYCANHLIDGAQIFTSNGLLQEEEFDCPTTVPLIENECNKCYCTSEGELACTINECPENRGKNLENCAEGTSWRKDCNKCWCITIGTVCTNLECKN</sequence>
<keyword evidence="3" id="KW-0646">Protease inhibitor</keyword>
<dbReference type="Proteomes" id="UP000801492">
    <property type="component" value="Unassembled WGS sequence"/>
</dbReference>
<dbReference type="GO" id="GO:0004867">
    <property type="term" value="F:serine-type endopeptidase inhibitor activity"/>
    <property type="evidence" value="ECO:0007669"/>
    <property type="project" value="UniProtKB-KW"/>
</dbReference>
<dbReference type="SUPFAM" id="SSF57283">
    <property type="entry name" value="PMP inhibitors"/>
    <property type="match status" value="2"/>
</dbReference>
<evidence type="ECO:0000256" key="4">
    <source>
        <dbReference type="ARBA" id="ARBA00022900"/>
    </source>
</evidence>
<evidence type="ECO:0000256" key="5">
    <source>
        <dbReference type="ARBA" id="ARBA00029459"/>
    </source>
</evidence>
<feature type="chain" id="PRO_5035454938" description="Pacifastin domain-containing protein" evidence="6">
    <location>
        <begin position="21"/>
        <end position="106"/>
    </location>
</feature>
<keyword evidence="2" id="KW-0964">Secreted</keyword>
<evidence type="ECO:0000256" key="2">
    <source>
        <dbReference type="ARBA" id="ARBA00022525"/>
    </source>
</evidence>
<evidence type="ECO:0000256" key="6">
    <source>
        <dbReference type="SAM" id="SignalP"/>
    </source>
</evidence>
<keyword evidence="8" id="KW-1185">Reference proteome</keyword>
<comment type="caution">
    <text evidence="7">The sequence shown here is derived from an EMBL/GenBank/DDBJ whole genome shotgun (WGS) entry which is preliminary data.</text>
</comment>
<dbReference type="AlphaFoldDB" id="A0A8K0D594"/>
<organism evidence="7 8">
    <name type="scientific">Ignelater luminosus</name>
    <name type="common">Cucubano</name>
    <name type="synonym">Pyrophorus luminosus</name>
    <dbReference type="NCBI Taxonomy" id="2038154"/>
    <lineage>
        <taxon>Eukaryota</taxon>
        <taxon>Metazoa</taxon>
        <taxon>Ecdysozoa</taxon>
        <taxon>Arthropoda</taxon>
        <taxon>Hexapoda</taxon>
        <taxon>Insecta</taxon>
        <taxon>Pterygota</taxon>
        <taxon>Neoptera</taxon>
        <taxon>Endopterygota</taxon>
        <taxon>Coleoptera</taxon>
        <taxon>Polyphaga</taxon>
        <taxon>Elateriformia</taxon>
        <taxon>Elateroidea</taxon>
        <taxon>Elateridae</taxon>
        <taxon>Agrypninae</taxon>
        <taxon>Pyrophorini</taxon>
        <taxon>Ignelater</taxon>
    </lineage>
</organism>
<keyword evidence="4" id="KW-0722">Serine protease inhibitor</keyword>
<evidence type="ECO:0000313" key="8">
    <source>
        <dbReference type="Proteomes" id="UP000801492"/>
    </source>
</evidence>
<accession>A0A8K0D594</accession>
<evidence type="ECO:0008006" key="9">
    <source>
        <dbReference type="Google" id="ProtNLM"/>
    </source>
</evidence>
<reference evidence="7" key="1">
    <citation type="submission" date="2019-08" db="EMBL/GenBank/DDBJ databases">
        <title>The genome of the North American firefly Photinus pyralis.</title>
        <authorList>
            <consortium name="Photinus pyralis genome working group"/>
            <person name="Fallon T.R."/>
            <person name="Sander Lower S.E."/>
            <person name="Weng J.-K."/>
        </authorList>
    </citation>
    <scope>NUCLEOTIDE SEQUENCE</scope>
    <source>
        <strain evidence="7">TRF0915ILg1</strain>
        <tissue evidence="7">Whole body</tissue>
    </source>
</reference>
<name>A0A8K0D594_IGNLU</name>
<proteinExistence type="inferred from homology"/>
<dbReference type="OrthoDB" id="10026631at2759"/>
<evidence type="ECO:0000256" key="3">
    <source>
        <dbReference type="ARBA" id="ARBA00022690"/>
    </source>
</evidence>